<name>A0A4S4M362_9AGAM</name>
<dbReference type="InterPro" id="IPR052061">
    <property type="entry name" value="PTE-AB_protein"/>
</dbReference>
<evidence type="ECO:0000313" key="3">
    <source>
        <dbReference type="EMBL" id="THH18808.1"/>
    </source>
</evidence>
<dbReference type="Pfam" id="PF03061">
    <property type="entry name" value="4HBT"/>
    <property type="match status" value="1"/>
</dbReference>
<dbReference type="OrthoDB" id="506431at2759"/>
<dbReference type="PANTHER" id="PTHR47260:SF1">
    <property type="entry name" value="UPF0644 PROTEIN PB2B4.06"/>
    <property type="match status" value="1"/>
</dbReference>
<evidence type="ECO:0000259" key="2">
    <source>
        <dbReference type="Pfam" id="PF03061"/>
    </source>
</evidence>
<protein>
    <recommendedName>
        <fullName evidence="2">Thioesterase domain-containing protein</fullName>
    </recommendedName>
</protein>
<reference evidence="3 4" key="1">
    <citation type="submission" date="2019-02" db="EMBL/GenBank/DDBJ databases">
        <title>Genome sequencing of the rare red list fungi Bondarzewia mesenterica.</title>
        <authorList>
            <person name="Buettner E."/>
            <person name="Kellner H."/>
        </authorList>
    </citation>
    <scope>NUCLEOTIDE SEQUENCE [LARGE SCALE GENOMIC DNA]</scope>
    <source>
        <strain evidence="3 4">DSM 108281</strain>
    </source>
</reference>
<dbReference type="InterPro" id="IPR029069">
    <property type="entry name" value="HotDog_dom_sf"/>
</dbReference>
<comment type="caution">
    <text evidence="3">The sequence shown here is derived from an EMBL/GenBank/DDBJ whole genome shotgun (WGS) entry which is preliminary data.</text>
</comment>
<evidence type="ECO:0000256" key="1">
    <source>
        <dbReference type="SAM" id="MobiDB-lite"/>
    </source>
</evidence>
<feature type="domain" description="Thioesterase" evidence="2">
    <location>
        <begin position="175"/>
        <end position="249"/>
    </location>
</feature>
<gene>
    <name evidence="3" type="ORF">EW146_g2220</name>
</gene>
<dbReference type="SUPFAM" id="SSF54637">
    <property type="entry name" value="Thioesterase/thiol ester dehydrase-isomerase"/>
    <property type="match status" value="1"/>
</dbReference>
<sequence>MSTSLFRRIVSTSRPPRISRSRPLTTPVPPPVPPTSSRIFRALRAVSAVSTIALATYTFGALYPPTPFTYISPRAAPPPPDPDHPDSHAYLASLEEQLHALPLLARHRIEGTDDVWYETRPYLSLPEERRANNLTAGALRGPGKLAMPPLVRARKDESESWIFIHVGRGLCGHDGIVHGGLLATLLDEGLARVAIMNLPEKIGVTAKLCINYRAPTRADQFIVLKTRLVELKGRKAIVSGTVEDMDGTVLVEATATFVQPKYAKLLSSSSIHQAMGEPQPKTEVVEVVSIQSSSS</sequence>
<feature type="compositionally biased region" description="Low complexity" evidence="1">
    <location>
        <begin position="9"/>
        <end position="25"/>
    </location>
</feature>
<dbReference type="InterPro" id="IPR006683">
    <property type="entry name" value="Thioestr_dom"/>
</dbReference>
<dbReference type="PANTHER" id="PTHR47260">
    <property type="entry name" value="UPF0644 PROTEIN PB2B4.06"/>
    <property type="match status" value="1"/>
</dbReference>
<organism evidence="3 4">
    <name type="scientific">Bondarzewia mesenterica</name>
    <dbReference type="NCBI Taxonomy" id="1095465"/>
    <lineage>
        <taxon>Eukaryota</taxon>
        <taxon>Fungi</taxon>
        <taxon>Dikarya</taxon>
        <taxon>Basidiomycota</taxon>
        <taxon>Agaricomycotina</taxon>
        <taxon>Agaricomycetes</taxon>
        <taxon>Russulales</taxon>
        <taxon>Bondarzewiaceae</taxon>
        <taxon>Bondarzewia</taxon>
    </lineage>
</organism>
<dbReference type="EMBL" id="SGPL01000063">
    <property type="protein sequence ID" value="THH18808.1"/>
    <property type="molecule type" value="Genomic_DNA"/>
</dbReference>
<dbReference type="AlphaFoldDB" id="A0A4S4M362"/>
<dbReference type="Proteomes" id="UP000310158">
    <property type="component" value="Unassembled WGS sequence"/>
</dbReference>
<proteinExistence type="predicted"/>
<feature type="region of interest" description="Disordered" evidence="1">
    <location>
        <begin position="9"/>
        <end position="33"/>
    </location>
</feature>
<dbReference type="CDD" id="cd03443">
    <property type="entry name" value="PaaI_thioesterase"/>
    <property type="match status" value="1"/>
</dbReference>
<accession>A0A4S4M362</accession>
<keyword evidence="4" id="KW-1185">Reference proteome</keyword>
<dbReference type="Gene3D" id="3.10.129.10">
    <property type="entry name" value="Hotdog Thioesterase"/>
    <property type="match status" value="1"/>
</dbReference>
<evidence type="ECO:0000313" key="4">
    <source>
        <dbReference type="Proteomes" id="UP000310158"/>
    </source>
</evidence>